<protein>
    <submittedName>
        <fullName evidence="2">Phosphoribosyl 1,2-cyclic phosphodiesterase</fullName>
    </submittedName>
</protein>
<dbReference type="EMBL" id="JACHEO010000006">
    <property type="protein sequence ID" value="MBB5347775.1"/>
    <property type="molecule type" value="Genomic_DNA"/>
</dbReference>
<dbReference type="InterPro" id="IPR001279">
    <property type="entry name" value="Metallo-B-lactamas"/>
</dbReference>
<evidence type="ECO:0000313" key="2">
    <source>
        <dbReference type="EMBL" id="MBB5347775.1"/>
    </source>
</evidence>
<dbReference type="InterPro" id="IPR052533">
    <property type="entry name" value="WalJ/YycJ-like"/>
</dbReference>
<dbReference type="Gene3D" id="3.60.15.10">
    <property type="entry name" value="Ribonuclease Z/Hydroxyacylglutathione hydrolase-like"/>
    <property type="match status" value="1"/>
</dbReference>
<dbReference type="PANTHER" id="PTHR47619:SF1">
    <property type="entry name" value="EXODEOXYRIBONUCLEASE WALJ"/>
    <property type="match status" value="1"/>
</dbReference>
<organism evidence="2 3">
    <name type="scientific">Desulfoprunum benzoelyticum</name>
    <dbReference type="NCBI Taxonomy" id="1506996"/>
    <lineage>
        <taxon>Bacteria</taxon>
        <taxon>Pseudomonadati</taxon>
        <taxon>Thermodesulfobacteriota</taxon>
        <taxon>Desulfobulbia</taxon>
        <taxon>Desulfobulbales</taxon>
        <taxon>Desulfobulbaceae</taxon>
        <taxon>Desulfoprunum</taxon>
    </lineage>
</organism>
<dbReference type="PANTHER" id="PTHR47619">
    <property type="entry name" value="METALLO-HYDROLASE YYCJ-RELATED"/>
    <property type="match status" value="1"/>
</dbReference>
<dbReference type="SUPFAM" id="SSF56281">
    <property type="entry name" value="Metallo-hydrolase/oxidoreductase"/>
    <property type="match status" value="1"/>
</dbReference>
<sequence>MRFSVLGSGSRGNCVYIESGGTAILIDGGFSGKEIVGRLKSIGRDAADLDAICLTHDHNDHIAGVGVLSRRCSLPVHANPGTFAGGEATLKKLWKRQEYETGGEFTVNDLMIRSFRISHDTADPVGYVIKSDRVTLGYCTDTGRASHLMRQRLSACDAIILEFNHNLQLLKNGPYPPALQQRVRSSQGHLANEDAAAFLQTLLHEDLQLVVLAHLSEMNNTPQLAMAAANRVLTDSQRPELLLASQGGATRLIDLV</sequence>
<proteinExistence type="predicted"/>
<dbReference type="Pfam" id="PF12706">
    <property type="entry name" value="Lactamase_B_2"/>
    <property type="match status" value="1"/>
</dbReference>
<comment type="caution">
    <text evidence="2">The sequence shown here is derived from an EMBL/GenBank/DDBJ whole genome shotgun (WGS) entry which is preliminary data.</text>
</comment>
<evidence type="ECO:0000259" key="1">
    <source>
        <dbReference type="SMART" id="SM00849"/>
    </source>
</evidence>
<evidence type="ECO:0000313" key="3">
    <source>
        <dbReference type="Proteomes" id="UP000539642"/>
    </source>
</evidence>
<reference evidence="2 3" key="1">
    <citation type="submission" date="2020-08" db="EMBL/GenBank/DDBJ databases">
        <title>Genomic Encyclopedia of Type Strains, Phase IV (KMG-IV): sequencing the most valuable type-strain genomes for metagenomic binning, comparative biology and taxonomic classification.</title>
        <authorList>
            <person name="Goeker M."/>
        </authorList>
    </citation>
    <scope>NUCLEOTIDE SEQUENCE [LARGE SCALE GENOMIC DNA]</scope>
    <source>
        <strain evidence="2 3">DSM 28570</strain>
    </source>
</reference>
<name>A0A840UQ50_9BACT</name>
<feature type="domain" description="Metallo-beta-lactamase" evidence="1">
    <location>
        <begin position="11"/>
        <end position="189"/>
    </location>
</feature>
<dbReference type="InterPro" id="IPR036866">
    <property type="entry name" value="RibonucZ/Hydroxyglut_hydro"/>
</dbReference>
<dbReference type="SMART" id="SM00849">
    <property type="entry name" value="Lactamase_B"/>
    <property type="match status" value="1"/>
</dbReference>
<keyword evidence="3" id="KW-1185">Reference proteome</keyword>
<dbReference type="AlphaFoldDB" id="A0A840UQ50"/>
<gene>
    <name evidence="2" type="ORF">HNQ81_001499</name>
</gene>
<dbReference type="RefSeq" id="WP_183349838.1">
    <property type="nucleotide sequence ID" value="NZ_JACHEO010000006.1"/>
</dbReference>
<accession>A0A840UQ50</accession>
<dbReference type="Proteomes" id="UP000539642">
    <property type="component" value="Unassembled WGS sequence"/>
</dbReference>